<dbReference type="InterPro" id="IPR013597">
    <property type="entry name" value="Mat_intron_G2"/>
</dbReference>
<feature type="region of interest" description="Disordered" evidence="1">
    <location>
        <begin position="162"/>
        <end position="191"/>
    </location>
</feature>
<sequence length="247" mass="29198">MTRECHVRFCESAGVRFPRATHRNIYVRSARAGERVMASVERFLMRRLKLRISRHKSAVAPPHRRKFLGFSFTDEKAPRRRIAPQAVARFKERVRALTMRTRGASLVRIAKELSLYLKGWRGYFGFCETPSVLRSLDQWIRRRFRSIAWKQWTRGRTRFCGAASPGHRARTGGANRRQRARSLAHQQQPSARHCPAERFPRKHRPCLHRPCHCRITNRTALYGPVRRVVWEGRNREVPPYPDWRNPR</sequence>
<keyword evidence="4" id="KW-1185">Reference proteome</keyword>
<evidence type="ECO:0000259" key="2">
    <source>
        <dbReference type="Pfam" id="PF08388"/>
    </source>
</evidence>
<evidence type="ECO:0000313" key="3">
    <source>
        <dbReference type="EMBL" id="MDX8478755.1"/>
    </source>
</evidence>
<dbReference type="RefSeq" id="WP_320287137.1">
    <property type="nucleotide sequence ID" value="NZ_JAVIIW010000008.1"/>
</dbReference>
<dbReference type="Proteomes" id="UP001287059">
    <property type="component" value="Unassembled WGS sequence"/>
</dbReference>
<organism evidence="3 4">
    <name type="scientific">Mesorhizobium album</name>
    <dbReference type="NCBI Taxonomy" id="3072314"/>
    <lineage>
        <taxon>Bacteria</taxon>
        <taxon>Pseudomonadati</taxon>
        <taxon>Pseudomonadota</taxon>
        <taxon>Alphaproteobacteria</taxon>
        <taxon>Hyphomicrobiales</taxon>
        <taxon>Phyllobacteriaceae</taxon>
        <taxon>Mesorhizobium</taxon>
    </lineage>
</organism>
<accession>A0ABU4XVM6</accession>
<proteinExistence type="predicted"/>
<evidence type="ECO:0000313" key="4">
    <source>
        <dbReference type="Proteomes" id="UP001287059"/>
    </source>
</evidence>
<name>A0ABU4XVM6_9HYPH</name>
<feature type="domain" description="Group II intron maturase-specific" evidence="2">
    <location>
        <begin position="88"/>
        <end position="156"/>
    </location>
</feature>
<protein>
    <submittedName>
        <fullName evidence="3">Group II intron maturase-specific domain-containing protein</fullName>
    </submittedName>
</protein>
<reference evidence="3 4" key="1">
    <citation type="submission" date="2023-08" db="EMBL/GenBank/DDBJ databases">
        <title>Implementing the SeqCode for naming new Mesorhizobium species isolated from Vachellia karroo root nodules.</title>
        <authorList>
            <person name="Van Lill M."/>
        </authorList>
    </citation>
    <scope>NUCLEOTIDE SEQUENCE [LARGE SCALE GENOMIC DNA]</scope>
    <source>
        <strain evidence="3 4">VK24D</strain>
    </source>
</reference>
<dbReference type="EMBL" id="JAVIIW010000008">
    <property type="protein sequence ID" value="MDX8478755.1"/>
    <property type="molecule type" value="Genomic_DNA"/>
</dbReference>
<evidence type="ECO:0000256" key="1">
    <source>
        <dbReference type="SAM" id="MobiDB-lite"/>
    </source>
</evidence>
<dbReference type="Pfam" id="PF08388">
    <property type="entry name" value="GIIM"/>
    <property type="match status" value="1"/>
</dbReference>
<gene>
    <name evidence="3" type="ORF">RFN28_09715</name>
</gene>
<comment type="caution">
    <text evidence="3">The sequence shown here is derived from an EMBL/GenBank/DDBJ whole genome shotgun (WGS) entry which is preliminary data.</text>
</comment>